<keyword evidence="2" id="KW-0687">Ribonucleoprotein</keyword>
<proteinExistence type="predicted"/>
<dbReference type="GO" id="GO:1990904">
    <property type="term" value="C:ribonucleoprotein complex"/>
    <property type="evidence" value="ECO:0007669"/>
    <property type="project" value="UniProtKB-KW"/>
</dbReference>
<dbReference type="EMBL" id="QRVL01000013">
    <property type="protein sequence ID" value="RGS37990.1"/>
    <property type="molecule type" value="Genomic_DNA"/>
</dbReference>
<sequence length="88" mass="10157">MIEFAKSMAGHDRNHIYLVTGKDGRFVYLADGDVKLLAEPKKKNRKHIQIIHRLPEEVLGCLEQEITDLTVKRAIKAYVRILKERAES</sequence>
<comment type="caution">
    <text evidence="3">The sequence shown here is derived from an EMBL/GenBank/DDBJ whole genome shotgun (WGS) entry which is preliminary data.</text>
</comment>
<dbReference type="GO" id="GO:0005840">
    <property type="term" value="C:ribosome"/>
    <property type="evidence" value="ECO:0007669"/>
    <property type="project" value="UniProtKB-KW"/>
</dbReference>
<dbReference type="CDD" id="cd06088">
    <property type="entry name" value="KOW_RPL14"/>
    <property type="match status" value="1"/>
</dbReference>
<name>A0A395V4H7_9FIRM</name>
<protein>
    <submittedName>
        <fullName evidence="3">KOW domain-containing protein</fullName>
    </submittedName>
</protein>
<dbReference type="AlphaFoldDB" id="A0A395V4H7"/>
<evidence type="ECO:0000256" key="2">
    <source>
        <dbReference type="ARBA" id="ARBA00023274"/>
    </source>
</evidence>
<accession>A0A395V4H7</accession>
<gene>
    <name evidence="3" type="ORF">DWX93_13210</name>
</gene>
<evidence type="ECO:0000313" key="4">
    <source>
        <dbReference type="Proteomes" id="UP000266172"/>
    </source>
</evidence>
<organism evidence="3 4">
    <name type="scientific">Roseburia hominis</name>
    <dbReference type="NCBI Taxonomy" id="301301"/>
    <lineage>
        <taxon>Bacteria</taxon>
        <taxon>Bacillati</taxon>
        <taxon>Bacillota</taxon>
        <taxon>Clostridia</taxon>
        <taxon>Lachnospirales</taxon>
        <taxon>Lachnospiraceae</taxon>
        <taxon>Roseburia</taxon>
    </lineage>
</organism>
<evidence type="ECO:0000256" key="1">
    <source>
        <dbReference type="ARBA" id="ARBA00022980"/>
    </source>
</evidence>
<reference evidence="3 4" key="1">
    <citation type="submission" date="2018-08" db="EMBL/GenBank/DDBJ databases">
        <title>A genome reference for cultivated species of the human gut microbiota.</title>
        <authorList>
            <person name="Zou Y."/>
            <person name="Xue W."/>
            <person name="Luo G."/>
        </authorList>
    </citation>
    <scope>NUCLEOTIDE SEQUENCE [LARGE SCALE GENOMIC DNA]</scope>
    <source>
        <strain evidence="3 4">AF22-12AC</strain>
    </source>
</reference>
<dbReference type="RefSeq" id="WP_118097940.1">
    <property type="nucleotide sequence ID" value="NZ_QRVL01000013.1"/>
</dbReference>
<keyword evidence="1" id="KW-0689">Ribosomal protein</keyword>
<dbReference type="Proteomes" id="UP000266172">
    <property type="component" value="Unassembled WGS sequence"/>
</dbReference>
<dbReference type="InterPro" id="IPR041985">
    <property type="entry name" value="Ribosomal_eL14_KOW"/>
</dbReference>
<evidence type="ECO:0000313" key="3">
    <source>
        <dbReference type="EMBL" id="RGS37990.1"/>
    </source>
</evidence>